<feature type="domain" description="ML-like" evidence="9">
    <location>
        <begin position="73"/>
        <end position="257"/>
    </location>
</feature>
<feature type="compositionally biased region" description="Polar residues" evidence="7">
    <location>
        <begin position="978"/>
        <end position="988"/>
    </location>
</feature>
<dbReference type="InterPro" id="IPR010308">
    <property type="entry name" value="TRP_C"/>
</dbReference>
<feature type="region of interest" description="Disordered" evidence="7">
    <location>
        <begin position="1044"/>
        <end position="1154"/>
    </location>
</feature>
<evidence type="ECO:0000256" key="6">
    <source>
        <dbReference type="ARBA" id="ARBA00023136"/>
    </source>
</evidence>
<dbReference type="GO" id="GO:0016020">
    <property type="term" value="C:membrane"/>
    <property type="evidence" value="ECO:0007669"/>
    <property type="project" value="UniProtKB-SubCell"/>
</dbReference>
<dbReference type="Pfam" id="PF06011">
    <property type="entry name" value="TRP"/>
    <property type="match status" value="1"/>
</dbReference>
<feature type="compositionally biased region" description="Polar residues" evidence="7">
    <location>
        <begin position="1056"/>
        <end position="1066"/>
    </location>
</feature>
<evidence type="ECO:0000259" key="9">
    <source>
        <dbReference type="SMART" id="SM01320"/>
    </source>
</evidence>
<feature type="transmembrane region" description="Helical" evidence="8">
    <location>
        <begin position="583"/>
        <end position="603"/>
    </location>
</feature>
<dbReference type="AlphaFoldDB" id="A0A229XMP3"/>
<dbReference type="STRING" id="1245748.A0A229XMP3"/>
<feature type="transmembrane region" description="Helical" evidence="8">
    <location>
        <begin position="472"/>
        <end position="493"/>
    </location>
</feature>
<evidence type="ECO:0000256" key="5">
    <source>
        <dbReference type="ARBA" id="ARBA00022989"/>
    </source>
</evidence>
<evidence type="ECO:0000256" key="2">
    <source>
        <dbReference type="ARBA" id="ARBA00010642"/>
    </source>
</evidence>
<evidence type="ECO:0000313" key="10">
    <source>
        <dbReference type="EMBL" id="RLM01687.1"/>
    </source>
</evidence>
<reference evidence="10 11" key="1">
    <citation type="submission" date="2018-08" db="EMBL/GenBank/DDBJ databases">
        <title>Draft genome sequences of two Aspergillus turcosus clinical strains isolated from bronchoalveolar lavage fluid: one azole-susceptible and the other azole-resistant.</title>
        <authorList>
            <person name="Parent-Michaud M."/>
            <person name="Dufresne P.J."/>
            <person name="Fournier E."/>
            <person name="Martineau C."/>
            <person name="Moreira S."/>
            <person name="Perkins V."/>
            <person name="De Repentigny L."/>
            <person name="Dufresne S.F."/>
        </authorList>
    </citation>
    <scope>NUCLEOTIDE SEQUENCE [LARGE SCALE GENOMIC DNA]</scope>
    <source>
        <strain evidence="10">HMR AF 1038</strain>
    </source>
</reference>
<feature type="transmembrane region" description="Helical" evidence="8">
    <location>
        <begin position="396"/>
        <end position="420"/>
    </location>
</feature>
<organism evidence="10 11">
    <name type="scientific">Aspergillus turcosus</name>
    <dbReference type="NCBI Taxonomy" id="1245748"/>
    <lineage>
        <taxon>Eukaryota</taxon>
        <taxon>Fungi</taxon>
        <taxon>Dikarya</taxon>
        <taxon>Ascomycota</taxon>
        <taxon>Pezizomycotina</taxon>
        <taxon>Eurotiomycetes</taxon>
        <taxon>Eurotiomycetidae</taxon>
        <taxon>Eurotiales</taxon>
        <taxon>Aspergillaceae</taxon>
        <taxon>Aspergillus</taxon>
        <taxon>Aspergillus subgen. Fumigati</taxon>
    </lineage>
</organism>
<feature type="transmembrane region" description="Helical" evidence="8">
    <location>
        <begin position="57"/>
        <end position="77"/>
    </location>
</feature>
<protein>
    <recommendedName>
        <fullName evidence="9">ML-like domain-containing protein</fullName>
    </recommendedName>
</protein>
<sequence length="1154" mass="124834">MCADNDANWHGTWSPTFMSRQHADNSSSHEDCPFQNRILGTSRRRRRWQVLGSTNHGFAGLLMMLLLTLVSSARAALLNFENCLDASIVESNPLQLQFVPLDVSVIFNLEDPLYTLNVTIYGNVSGTADRSSSYPPPDDPQWSNPNDTVGKIVDVNIANNKLTTLLTDVDVVSFSPYSNASGFCDAVTQGGPCPLGPVFYANASDLSALRAFSFQHDMLSAYRFSTLSSSFRIKSGDVAATPLGCIIVDITPDLGTSLKNTLAYIPLVILVLVGIATISAAMYSPWGTTNCFHWTSNYGRDEDVLRLVTPGFGDCMQYIQFAVLTGALSLNYPGYYQPVVSQVAWSTLMFNQSFVHPGRGRDPVIDGVYAVNATYGLERLDQYVGMATASDIWPGMMVWLLVILGIVTVLIQLAFACRWLHHELANIPEEDLRSKNVPFTVGNVVRIVFNFLFLPVVSLSFFQLVIARDSPAYSVALAVVVILVLLAFSIWTVRLIASTRPKSHLFDDLPTVLLYGPLYNTFCDDAAAFAAVPIFITFARGVAIGALQPSGIAQIVLLAICEVVYVLTLVAFRPFPHPTSMNLYHACFAIVRFLTILLSVVFVPSLGVSQAARGWIGYIILLLHALVLVFGFFLNALQTLIEVIARLAGAGGYEGGATRGGLVKVFGMRQLSRRLPRRDTAGTRQSMASDAAMLAHTDDRMSAQFDGSRPRSLSGSSGLLLNRAAASDGRASGIFESGSAHGGTHSRANSSGLSGLYTPTTLGGFQGAGYQTTGSNSPKSGLIYVQPHDPYYRPPRPRKNNERGASFDKGRAVSHTVSRSGNMGDMDDDLIEGPSISGRGTPVPAYIPAPKDDLDYDDPRPSRKDYAVREVDFYYRVRGPPLSQSGTRKLKTGPADPTGPVSSATGFFRNLFRGKTKEKGKGFEVVRSTRAPPPGLFPEGDGFNEPYRDEPEGPASPNHECRPTENGVEELDSEEDVNSPTEQHSISLPQLDMGGAIELPSRLGSRRSSLAPSVARRDSVNASDLEKDAHSQFLPVVEEAISSGVTTPELQRDTTRFPTDQLQPSSGAGRLPFSANSSPSRDRNLSIASTIGSTSSSRRVGHDGSGKAERPSSVGYVAQHRTSDYIHQASPDEPTFTGSAAELVDEAPQHGGVH</sequence>
<evidence type="ECO:0000256" key="7">
    <source>
        <dbReference type="SAM" id="MobiDB-lite"/>
    </source>
</evidence>
<gene>
    <name evidence="10" type="ORF">CFD26_108905</name>
</gene>
<evidence type="ECO:0000256" key="3">
    <source>
        <dbReference type="ARBA" id="ARBA00022692"/>
    </source>
</evidence>
<evidence type="ECO:0000256" key="8">
    <source>
        <dbReference type="SAM" id="Phobius"/>
    </source>
</evidence>
<feature type="compositionally biased region" description="Acidic residues" evidence="7">
    <location>
        <begin position="967"/>
        <end position="977"/>
    </location>
</feature>
<feature type="region of interest" description="Disordered" evidence="7">
    <location>
        <begin position="919"/>
        <end position="1026"/>
    </location>
</feature>
<feature type="compositionally biased region" description="Basic and acidic residues" evidence="7">
    <location>
        <begin position="799"/>
        <end position="811"/>
    </location>
</feature>
<accession>A0A229XMP3</accession>
<feature type="transmembrane region" description="Helical" evidence="8">
    <location>
        <begin position="615"/>
        <end position="637"/>
    </location>
</feature>
<comment type="similarity">
    <text evidence="2">Belongs to the transient receptor potential (TRP) ion channel family.</text>
</comment>
<keyword evidence="4" id="KW-0732">Signal</keyword>
<proteinExistence type="inferred from homology"/>
<dbReference type="OrthoDB" id="5312224at2759"/>
<feature type="compositionally biased region" description="Low complexity" evidence="7">
    <location>
        <begin position="999"/>
        <end position="1013"/>
    </location>
</feature>
<feature type="compositionally biased region" description="Basic and acidic residues" evidence="7">
    <location>
        <begin position="1100"/>
        <end position="1110"/>
    </location>
</feature>
<dbReference type="InterPro" id="IPR032800">
    <property type="entry name" value="TRP_N"/>
</dbReference>
<feature type="transmembrane region" description="Helical" evidence="8">
    <location>
        <begin position="441"/>
        <end position="466"/>
    </location>
</feature>
<keyword evidence="11" id="KW-1185">Reference proteome</keyword>
<dbReference type="SMART" id="SM01320">
    <property type="entry name" value="TRP_N"/>
    <property type="match status" value="1"/>
</dbReference>
<comment type="subcellular location">
    <subcellularLocation>
        <location evidence="1">Membrane</location>
        <topology evidence="1">Multi-pass membrane protein</topology>
    </subcellularLocation>
</comment>
<feature type="transmembrane region" description="Helical" evidence="8">
    <location>
        <begin position="552"/>
        <end position="571"/>
    </location>
</feature>
<name>A0A229XMP3_9EURO</name>
<feature type="region of interest" description="Disordered" evidence="7">
    <location>
        <begin position="879"/>
        <end position="906"/>
    </location>
</feature>
<feature type="compositionally biased region" description="Basic and acidic residues" evidence="7">
    <location>
        <begin position="1015"/>
        <end position="1026"/>
    </location>
</feature>
<feature type="transmembrane region" description="Helical" evidence="8">
    <location>
        <begin position="526"/>
        <end position="546"/>
    </location>
</feature>
<dbReference type="Pfam" id="PF14558">
    <property type="entry name" value="TRP_N"/>
    <property type="match status" value="1"/>
</dbReference>
<feature type="transmembrane region" description="Helical" evidence="8">
    <location>
        <begin position="262"/>
        <end position="283"/>
    </location>
</feature>
<dbReference type="PANTHER" id="PTHR31145">
    <property type="entry name" value="INTEGRAL MEMBRANE PROTEIN (AFU_ORTHOLOGUE AFUA_7G01610)"/>
    <property type="match status" value="1"/>
</dbReference>
<keyword evidence="5 8" id="KW-1133">Transmembrane helix</keyword>
<evidence type="ECO:0000256" key="1">
    <source>
        <dbReference type="ARBA" id="ARBA00004141"/>
    </source>
</evidence>
<keyword evidence="6 8" id="KW-0472">Membrane</keyword>
<keyword evidence="3 8" id="KW-0812">Transmembrane</keyword>
<evidence type="ECO:0000256" key="4">
    <source>
        <dbReference type="ARBA" id="ARBA00022729"/>
    </source>
</evidence>
<feature type="compositionally biased region" description="Low complexity" evidence="7">
    <location>
        <begin position="1086"/>
        <end position="1097"/>
    </location>
</feature>
<dbReference type="Proteomes" id="UP000215289">
    <property type="component" value="Unassembled WGS sequence"/>
</dbReference>
<dbReference type="InterPro" id="IPR040241">
    <property type="entry name" value="TRP_Flc/Pkd2-like"/>
</dbReference>
<dbReference type="EMBL" id="NIDN02000003">
    <property type="protein sequence ID" value="RLM01687.1"/>
    <property type="molecule type" value="Genomic_DNA"/>
</dbReference>
<dbReference type="PANTHER" id="PTHR31145:SF6">
    <property type="entry name" value="INTEGRAL MEMBRANE PROTEIN (AFU_ORTHOLOGUE AFUA_7G01610)"/>
    <property type="match status" value="1"/>
</dbReference>
<feature type="region of interest" description="Disordered" evidence="7">
    <location>
        <begin position="790"/>
        <end position="862"/>
    </location>
</feature>
<evidence type="ECO:0000313" key="11">
    <source>
        <dbReference type="Proteomes" id="UP000215289"/>
    </source>
</evidence>
<dbReference type="GO" id="GO:0055085">
    <property type="term" value="P:transmembrane transport"/>
    <property type="evidence" value="ECO:0007669"/>
    <property type="project" value="TreeGrafter"/>
</dbReference>
<comment type="caution">
    <text evidence="10">The sequence shown here is derived from an EMBL/GenBank/DDBJ whole genome shotgun (WGS) entry which is preliminary data.</text>
</comment>
<feature type="compositionally biased region" description="Basic and acidic residues" evidence="7">
    <location>
        <begin position="850"/>
        <end position="862"/>
    </location>
</feature>